<feature type="domain" description="PB1" evidence="4">
    <location>
        <begin position="750"/>
        <end position="829"/>
    </location>
</feature>
<dbReference type="AlphaFoldDB" id="A0A1L0AXX6"/>
<dbReference type="GO" id="GO:0000282">
    <property type="term" value="P:cellular bud site selection"/>
    <property type="evidence" value="ECO:0007669"/>
    <property type="project" value="EnsemblFungi"/>
</dbReference>
<evidence type="ECO:0000259" key="3">
    <source>
        <dbReference type="PROSITE" id="PS50021"/>
    </source>
</evidence>
<evidence type="ECO:0000256" key="1">
    <source>
        <dbReference type="SAM" id="MobiDB-lite"/>
    </source>
</evidence>
<dbReference type="GO" id="GO:0031106">
    <property type="term" value="P:septin ring organization"/>
    <property type="evidence" value="ECO:0007669"/>
    <property type="project" value="EnsemblFungi"/>
</dbReference>
<dbReference type="Proteomes" id="UP000183365">
    <property type="component" value="Unassembled WGS sequence"/>
</dbReference>
<dbReference type="GO" id="GO:0043332">
    <property type="term" value="C:mating projection tip"/>
    <property type="evidence" value="ECO:0007669"/>
    <property type="project" value="EnsemblFungi"/>
</dbReference>
<evidence type="ECO:0000259" key="4">
    <source>
        <dbReference type="PROSITE" id="PS51745"/>
    </source>
</evidence>
<dbReference type="GO" id="GO:0005935">
    <property type="term" value="C:cellular bud neck"/>
    <property type="evidence" value="ECO:0007669"/>
    <property type="project" value="EnsemblFungi"/>
</dbReference>
<dbReference type="GO" id="GO:0005085">
    <property type="term" value="F:guanyl-nucleotide exchange factor activity"/>
    <property type="evidence" value="ECO:0007669"/>
    <property type="project" value="EnsemblFungi"/>
</dbReference>
<dbReference type="InterPro" id="IPR010481">
    <property type="entry name" value="Cdc24/Scd1_N"/>
</dbReference>
<dbReference type="InterPro" id="IPR001331">
    <property type="entry name" value="GDS_CDC24_CS"/>
</dbReference>
<evidence type="ECO:0000259" key="2">
    <source>
        <dbReference type="PROSITE" id="PS50010"/>
    </source>
</evidence>
<dbReference type="SUPFAM" id="SSF54277">
    <property type="entry name" value="CAD &amp; PB1 domains"/>
    <property type="match status" value="1"/>
</dbReference>
<organism evidence="5 6">
    <name type="scientific">Hanseniaspora guilliermondii</name>
    <dbReference type="NCBI Taxonomy" id="56406"/>
    <lineage>
        <taxon>Eukaryota</taxon>
        <taxon>Fungi</taxon>
        <taxon>Dikarya</taxon>
        <taxon>Ascomycota</taxon>
        <taxon>Saccharomycotina</taxon>
        <taxon>Saccharomycetes</taxon>
        <taxon>Saccharomycodales</taxon>
        <taxon>Saccharomycodaceae</taxon>
        <taxon>Hanseniaspora</taxon>
    </lineage>
</organism>
<dbReference type="GO" id="GO:0005934">
    <property type="term" value="C:cellular bud tip"/>
    <property type="evidence" value="ECO:0007669"/>
    <property type="project" value="EnsemblFungi"/>
</dbReference>
<dbReference type="PROSITE" id="PS00741">
    <property type="entry name" value="DH_1"/>
    <property type="match status" value="1"/>
</dbReference>
<dbReference type="GO" id="GO:0000131">
    <property type="term" value="C:incipient cellular bud site"/>
    <property type="evidence" value="ECO:0007669"/>
    <property type="project" value="EnsemblFungi"/>
</dbReference>
<feature type="compositionally biased region" description="Low complexity" evidence="1">
    <location>
        <begin position="671"/>
        <end position="689"/>
    </location>
</feature>
<dbReference type="VEuPathDB" id="FungiDB:HGUI_01120"/>
<dbReference type="SUPFAM" id="SSF48065">
    <property type="entry name" value="DBL homology domain (DH-domain)"/>
    <property type="match status" value="1"/>
</dbReference>
<dbReference type="GO" id="GO:0043577">
    <property type="term" value="P:chemotropism"/>
    <property type="evidence" value="ECO:0007669"/>
    <property type="project" value="EnsemblFungi"/>
</dbReference>
<accession>A0A1L0AXX6</accession>
<reference evidence="6" key="1">
    <citation type="submission" date="2016-11" db="EMBL/GenBank/DDBJ databases">
        <authorList>
            <person name="Guldener U."/>
        </authorList>
    </citation>
    <scope>NUCLEOTIDE SEQUENCE [LARGE SCALE GENOMIC DNA]</scope>
</reference>
<dbReference type="PROSITE" id="PS50010">
    <property type="entry name" value="DH_2"/>
    <property type="match status" value="1"/>
</dbReference>
<dbReference type="Pfam" id="PF15411">
    <property type="entry name" value="PH_10"/>
    <property type="match status" value="1"/>
</dbReference>
<dbReference type="InterPro" id="IPR053026">
    <property type="entry name" value="CDC42_GEF"/>
</dbReference>
<dbReference type="Gene3D" id="2.30.29.30">
    <property type="entry name" value="Pleckstrin-homology domain (PH domain)/Phosphotyrosine-binding domain (PTB)"/>
    <property type="match status" value="1"/>
</dbReference>
<dbReference type="GO" id="GO:0000750">
    <property type="term" value="P:pheromone-dependent signal transduction involved in conjugation with cellular fusion"/>
    <property type="evidence" value="ECO:0007669"/>
    <property type="project" value="EnsemblFungi"/>
</dbReference>
<dbReference type="InterPro" id="IPR001715">
    <property type="entry name" value="CH_dom"/>
</dbReference>
<protein>
    <submittedName>
        <fullName evidence="5">Related to Cell division control protein 24</fullName>
    </submittedName>
</protein>
<dbReference type="CDD" id="cd00160">
    <property type="entry name" value="RhoGEF"/>
    <property type="match status" value="1"/>
</dbReference>
<dbReference type="InterPro" id="IPR000219">
    <property type="entry name" value="DH_dom"/>
</dbReference>
<dbReference type="PANTHER" id="PTHR47339:SF1">
    <property type="entry name" value="CELL DIVISION CONTROL PROTEIN 24"/>
    <property type="match status" value="1"/>
</dbReference>
<dbReference type="SUPFAM" id="SSF50729">
    <property type="entry name" value="PH domain-like"/>
    <property type="match status" value="1"/>
</dbReference>
<dbReference type="Gene3D" id="3.10.20.90">
    <property type="entry name" value="Phosphatidylinositol 3-kinase Catalytic Subunit, Chain A, domain 1"/>
    <property type="match status" value="1"/>
</dbReference>
<dbReference type="GO" id="GO:0120157">
    <property type="term" value="C:PAR polarity complex"/>
    <property type="evidence" value="ECO:0007669"/>
    <property type="project" value="EnsemblFungi"/>
</dbReference>
<dbReference type="Pfam" id="PF00621">
    <property type="entry name" value="RhoGEF"/>
    <property type="match status" value="1"/>
</dbReference>
<evidence type="ECO:0000313" key="6">
    <source>
        <dbReference type="Proteomes" id="UP000183365"/>
    </source>
</evidence>
<dbReference type="GO" id="GO:0005634">
    <property type="term" value="C:nucleus"/>
    <property type="evidence" value="ECO:0007669"/>
    <property type="project" value="EnsemblFungi"/>
</dbReference>
<keyword evidence="6" id="KW-1185">Reference proteome</keyword>
<dbReference type="Pfam" id="PF06395">
    <property type="entry name" value="CDC24"/>
    <property type="match status" value="1"/>
</dbReference>
<keyword evidence="5" id="KW-0131">Cell cycle</keyword>
<dbReference type="InterPro" id="IPR011993">
    <property type="entry name" value="PH-like_dom_sf"/>
</dbReference>
<keyword evidence="5" id="KW-0132">Cell division</keyword>
<dbReference type="PROSITE" id="PS51745">
    <property type="entry name" value="PB1"/>
    <property type="match status" value="1"/>
</dbReference>
<dbReference type="PANTHER" id="PTHR47339">
    <property type="entry name" value="CELL DIVISION CONTROL PROTEIN 24"/>
    <property type="match status" value="1"/>
</dbReference>
<dbReference type="GO" id="GO:0072697">
    <property type="term" value="P:protein localization to cell cortex"/>
    <property type="evidence" value="ECO:0007669"/>
    <property type="project" value="EnsemblFungi"/>
</dbReference>
<dbReference type="PROSITE" id="PS50021">
    <property type="entry name" value="CH"/>
    <property type="match status" value="1"/>
</dbReference>
<feature type="compositionally biased region" description="Polar residues" evidence="1">
    <location>
        <begin position="690"/>
        <end position="703"/>
    </location>
</feature>
<dbReference type="GO" id="GO:0000935">
    <property type="term" value="C:division septum"/>
    <property type="evidence" value="ECO:0007669"/>
    <property type="project" value="TreeGrafter"/>
</dbReference>
<feature type="region of interest" description="Disordered" evidence="1">
    <location>
        <begin position="664"/>
        <end position="703"/>
    </location>
</feature>
<feature type="domain" description="DH" evidence="2">
    <location>
        <begin position="295"/>
        <end position="477"/>
    </location>
</feature>
<dbReference type="GO" id="GO:0035556">
    <property type="term" value="P:intracellular signal transduction"/>
    <property type="evidence" value="ECO:0007669"/>
    <property type="project" value="InterPro"/>
</dbReference>
<sequence>MVTTPISTTSSITPKIASNQLMNTKVSEDDSLFHICDRLLKRLGQYKPLKPYIESAEMLAEYSSVKQEELFNNTYKPMDNAHTLNNENTNSRPNSTLYRKSSQVDSRRASTSSFQSNGITNSTINNSSIHSPSVASLHSSDILSVANNQNIYLVNIENNIQQIPTFNIGSLPPSKSKDPVTTLWKLFQMGAPLCIIFNAIKPQYKINVVSSDDIKICKKSIYDFISSCKIHLEFHDEELFTISDVFNNGTFTLVKVIEVVLTLISYSIKIFPSVSTAEPSLIKNQPIPESLKKDERYKIFREFLETERKYVYDLETLQDFNAQLLTQNFITINESTTLFPNITEIIEFQRRFLISLEMNNHLLNMDELRLGSVFINSYNYFKLYELWSIGQTAAIEYISKLPIYSNATNTHPNGDKLIIKNKMELQSFLLKPIQRLCKYPLLIKELYQASSPSSMYYKELELGLEVSKKIASNMNEHQRKVENEIVMKELVIKRVANWRGYDISKFGDLISHDKVIITNNDVDFVDAKIFEISLFEKIIIIFNEINSQGVIINNDDTSSSNMEGSSSGLKITLKKNKSTLNHKALLEKESEIQQFKINSTHKLDLKGRIMVSTITTLQEHYSSPRSIDIKWESSNEHGNFNLKFKNEDIKDVWANYLSQYIKNTQGSNRMSRPSQRSTSVSSQLSESTSNISLPTTASTPTMKNNLRLSYGKRQQNRNSKLRNISETSQMLEAEHRNISESFKMSIPPKQILVRIQKGLDFHSILMSNDIKFEQFYTLVLKKLHTDEYLRLKYQDEDMDYVMLEGEDDWEIVKDWIIETNQKILTIYAF</sequence>
<dbReference type="OrthoDB" id="1594986at2759"/>
<feature type="region of interest" description="Disordered" evidence="1">
    <location>
        <begin position="76"/>
        <end position="117"/>
    </location>
</feature>
<dbReference type="GO" id="GO:0120171">
    <property type="term" value="C:Cdc24p-Far1p-Gbetagamma complex"/>
    <property type="evidence" value="ECO:0007669"/>
    <property type="project" value="EnsemblFungi"/>
</dbReference>
<dbReference type="InterPro" id="IPR053793">
    <property type="entry name" value="PB1-like"/>
</dbReference>
<evidence type="ECO:0000313" key="5">
    <source>
        <dbReference type="EMBL" id="SGZ38920.1"/>
    </source>
</evidence>
<dbReference type="Gene3D" id="1.20.900.10">
    <property type="entry name" value="Dbl homology (DH) domain"/>
    <property type="match status" value="1"/>
</dbReference>
<dbReference type="GO" id="GO:0007096">
    <property type="term" value="P:regulation of exit from mitosis"/>
    <property type="evidence" value="ECO:0007669"/>
    <property type="project" value="EnsemblFungi"/>
</dbReference>
<dbReference type="InterPro" id="IPR035899">
    <property type="entry name" value="DBL_dom_sf"/>
</dbReference>
<dbReference type="EMBL" id="FQNF01000014">
    <property type="protein sequence ID" value="SGZ38920.1"/>
    <property type="molecule type" value="Genomic_DNA"/>
</dbReference>
<dbReference type="GO" id="GO:0005737">
    <property type="term" value="C:cytoplasm"/>
    <property type="evidence" value="ECO:0007669"/>
    <property type="project" value="EnsemblFungi"/>
</dbReference>
<proteinExistence type="predicted"/>
<gene>
    <name evidence="5" type="ORF">HGUI_01120</name>
</gene>
<dbReference type="SMART" id="SM00325">
    <property type="entry name" value="RhoGEF"/>
    <property type="match status" value="1"/>
</dbReference>
<name>A0A1L0AXX6_9ASCO</name>
<feature type="domain" description="Calponin-homology (CH)" evidence="3">
    <location>
        <begin position="157"/>
        <end position="268"/>
    </location>
</feature>
<feature type="compositionally biased region" description="Polar residues" evidence="1">
    <location>
        <begin position="82"/>
        <end position="115"/>
    </location>
</feature>